<evidence type="ECO:0000313" key="2">
    <source>
        <dbReference type="EMBL" id="VDL72834.1"/>
    </source>
</evidence>
<protein>
    <submittedName>
        <fullName evidence="4">PWI domain-containing protein</fullName>
    </submittedName>
</protein>
<dbReference type="PANTHER" id="PTHR31518">
    <property type="entry name" value="ARGININE/SERINE-RICH PROTEIN PNISR"/>
    <property type="match status" value="1"/>
</dbReference>
<feature type="region of interest" description="Disordered" evidence="1">
    <location>
        <begin position="158"/>
        <end position="243"/>
    </location>
</feature>
<feature type="compositionally biased region" description="Polar residues" evidence="1">
    <location>
        <begin position="349"/>
        <end position="361"/>
    </location>
</feature>
<dbReference type="InterPro" id="IPR031937">
    <property type="entry name" value="PNISR"/>
</dbReference>
<feature type="compositionally biased region" description="Pro residues" evidence="1">
    <location>
        <begin position="94"/>
        <end position="107"/>
    </location>
</feature>
<feature type="compositionally biased region" description="Basic and acidic residues" evidence="1">
    <location>
        <begin position="310"/>
        <end position="319"/>
    </location>
</feature>
<dbReference type="STRING" id="27835.A0A0N4Y0Y7"/>
<organism evidence="4">
    <name type="scientific">Nippostrongylus brasiliensis</name>
    <name type="common">Rat hookworm</name>
    <dbReference type="NCBI Taxonomy" id="27835"/>
    <lineage>
        <taxon>Eukaryota</taxon>
        <taxon>Metazoa</taxon>
        <taxon>Ecdysozoa</taxon>
        <taxon>Nematoda</taxon>
        <taxon>Chromadorea</taxon>
        <taxon>Rhabditida</taxon>
        <taxon>Rhabditina</taxon>
        <taxon>Rhabditomorpha</taxon>
        <taxon>Strongyloidea</taxon>
        <taxon>Heligmosomidae</taxon>
        <taxon>Nippostrongylus</taxon>
    </lineage>
</organism>
<evidence type="ECO:0000313" key="3">
    <source>
        <dbReference type="Proteomes" id="UP000271162"/>
    </source>
</evidence>
<feature type="compositionally biased region" description="Basic and acidic residues" evidence="1">
    <location>
        <begin position="158"/>
        <end position="176"/>
    </location>
</feature>
<reference evidence="4" key="1">
    <citation type="submission" date="2016-04" db="UniProtKB">
        <authorList>
            <consortium name="WormBaseParasite"/>
        </authorList>
    </citation>
    <scope>IDENTIFICATION</scope>
</reference>
<feature type="region of interest" description="Disordered" evidence="1">
    <location>
        <begin position="295"/>
        <end position="361"/>
    </location>
</feature>
<evidence type="ECO:0000313" key="4">
    <source>
        <dbReference type="WBParaSite" id="NBR_0000924401-mRNA-1"/>
    </source>
</evidence>
<feature type="compositionally biased region" description="Acidic residues" evidence="1">
    <location>
        <begin position="190"/>
        <end position="199"/>
    </location>
</feature>
<reference evidence="2 3" key="2">
    <citation type="submission" date="2018-11" db="EMBL/GenBank/DDBJ databases">
        <authorList>
            <consortium name="Pathogen Informatics"/>
        </authorList>
    </citation>
    <scope>NUCLEOTIDE SEQUENCE [LARGE SCALE GENOMIC DNA]</scope>
</reference>
<dbReference type="AlphaFoldDB" id="A0A0N4Y0Y7"/>
<gene>
    <name evidence="2" type="ORF">NBR_LOCUS9245</name>
</gene>
<accession>A0A0N4Y0Y7</accession>
<dbReference type="WBParaSite" id="NBR_0000924401-mRNA-1">
    <property type="protein sequence ID" value="NBR_0000924401-mRNA-1"/>
    <property type="gene ID" value="NBR_0000924401"/>
</dbReference>
<dbReference type="Pfam" id="PF15996">
    <property type="entry name" value="PNISR"/>
    <property type="match status" value="1"/>
</dbReference>
<feature type="compositionally biased region" description="Low complexity" evidence="1">
    <location>
        <begin position="320"/>
        <end position="336"/>
    </location>
</feature>
<dbReference type="Proteomes" id="UP000271162">
    <property type="component" value="Unassembled WGS sequence"/>
</dbReference>
<dbReference type="EMBL" id="UYSL01020112">
    <property type="protein sequence ID" value="VDL72834.1"/>
    <property type="molecule type" value="Genomic_DNA"/>
</dbReference>
<feature type="compositionally biased region" description="Basic and acidic residues" evidence="1">
    <location>
        <begin position="226"/>
        <end position="243"/>
    </location>
</feature>
<name>A0A0N4Y0Y7_NIPBR</name>
<keyword evidence="3" id="KW-1185">Reference proteome</keyword>
<sequence>MGMAVLTVLAEDHRTIIPPTAATITLAEENPAILIKTMTIIKITAIEPLREAILDPQCTIIVILGLDGSMGRPPLHGGPPPAGPPPGGSQGPQWFPPPPPFYPPGPFPSGASSGTLPHQSGSSHSSAPSAPFFTMDANARKKLPAWILEGLEKAEREKMKQLEKEERMKKAEEERAKRRALAGKGRFDSSSDEDDDGHADDERSRSKSRQSAGGEDDDGEPVFLAKRHDLPVEDLRTEEEKKDDAMVAVRFIMMSLLMECTDEVLRSSISDCIREAKSEAEPKLLAKSSALAALSSLGGGDESDDESDNDDSKADDKVRAGAGASPSSESGDDSGAFKAPLGVPRKSSKQTTNAPGMRTPPQQLLQLKEMVWIQLKRIYDDLVKVILIKRVVMGRVRINLNQSATRGADRGAGAEVEADLASENVEAHPEIEAGEVAVAVASVAAASLGSEVANAVDRET</sequence>
<proteinExistence type="predicted"/>
<feature type="region of interest" description="Disordered" evidence="1">
    <location>
        <begin position="72"/>
        <end position="132"/>
    </location>
</feature>
<feature type="compositionally biased region" description="Low complexity" evidence="1">
    <location>
        <begin position="108"/>
        <end position="131"/>
    </location>
</feature>
<evidence type="ECO:0000256" key="1">
    <source>
        <dbReference type="SAM" id="MobiDB-lite"/>
    </source>
</evidence>
<feature type="compositionally biased region" description="Pro residues" evidence="1">
    <location>
        <begin position="76"/>
        <end position="87"/>
    </location>
</feature>